<protein>
    <submittedName>
        <fullName evidence="1">Uncharacterized protein</fullName>
    </submittedName>
</protein>
<reference evidence="2" key="1">
    <citation type="submission" date="2017-10" db="EMBL/GenBank/DDBJ databases">
        <authorList>
            <person name="Kravchenko I.K."/>
            <person name="Grouzdev D.S."/>
        </authorList>
    </citation>
    <scope>NUCLEOTIDE SEQUENCE [LARGE SCALE GENOMIC DNA]</scope>
    <source>
        <strain evidence="2">B2</strain>
    </source>
</reference>
<dbReference type="Proteomes" id="UP000225379">
    <property type="component" value="Unassembled WGS sequence"/>
</dbReference>
<accession>A0A2B8BEC6</accession>
<gene>
    <name evidence="1" type="ORF">CRT60_21820</name>
</gene>
<sequence length="117" mass="12190">MASNFRSGTVNGTGAAINVSLGWQPDYVKLINIADAGNLDPMMEWTSDMPAAAGMKYLRIADNATTANKSHAYVTTNGVSVYAGSASAGEGFTIGADADVNASGEKIVWIAMRNQRG</sequence>
<dbReference type="EMBL" id="PDKW01000042">
    <property type="protein sequence ID" value="PGH55893.1"/>
    <property type="molecule type" value="Genomic_DNA"/>
</dbReference>
<organism evidence="1 2">
    <name type="scientific">Azospirillum palustre</name>
    <dbReference type="NCBI Taxonomy" id="2044885"/>
    <lineage>
        <taxon>Bacteria</taxon>
        <taxon>Pseudomonadati</taxon>
        <taxon>Pseudomonadota</taxon>
        <taxon>Alphaproteobacteria</taxon>
        <taxon>Rhodospirillales</taxon>
        <taxon>Azospirillaceae</taxon>
        <taxon>Azospirillum</taxon>
    </lineage>
</organism>
<comment type="caution">
    <text evidence="1">The sequence shown here is derived from an EMBL/GenBank/DDBJ whole genome shotgun (WGS) entry which is preliminary data.</text>
</comment>
<keyword evidence="2" id="KW-1185">Reference proteome</keyword>
<dbReference type="AlphaFoldDB" id="A0A2B8BEC6"/>
<proteinExistence type="predicted"/>
<evidence type="ECO:0000313" key="2">
    <source>
        <dbReference type="Proteomes" id="UP000225379"/>
    </source>
</evidence>
<dbReference type="RefSeq" id="WP_098738607.1">
    <property type="nucleotide sequence ID" value="NZ_PDKW01000042.1"/>
</dbReference>
<name>A0A2B8BEC6_9PROT</name>
<dbReference type="OrthoDB" id="7305377at2"/>
<evidence type="ECO:0000313" key="1">
    <source>
        <dbReference type="EMBL" id="PGH55893.1"/>
    </source>
</evidence>